<dbReference type="InterPro" id="IPR011333">
    <property type="entry name" value="SKP1/BTB/POZ_sf"/>
</dbReference>
<dbReference type="OrthoDB" id="6359816at2759"/>
<dbReference type="PROSITE" id="PS50097">
    <property type="entry name" value="BTB"/>
    <property type="match status" value="2"/>
</dbReference>
<dbReference type="HOGENOM" id="CLU_571205_0_0_1"/>
<accession>W6ZCX2</accession>
<dbReference type="SUPFAM" id="SSF54695">
    <property type="entry name" value="POZ domain"/>
    <property type="match status" value="2"/>
</dbReference>
<evidence type="ECO:0000259" key="2">
    <source>
        <dbReference type="PROSITE" id="PS50097"/>
    </source>
</evidence>
<dbReference type="RefSeq" id="XP_007691881.1">
    <property type="nucleotide sequence ID" value="XM_007693691.1"/>
</dbReference>
<dbReference type="Pfam" id="PF00651">
    <property type="entry name" value="BTB"/>
    <property type="match status" value="2"/>
</dbReference>
<dbReference type="eggNOG" id="ENOG502SP2V">
    <property type="taxonomic scope" value="Eukaryota"/>
</dbReference>
<dbReference type="CDD" id="cd18186">
    <property type="entry name" value="BTB_POZ_ZBTB_KLHL-like"/>
    <property type="match status" value="2"/>
</dbReference>
<feature type="domain" description="BTB" evidence="2">
    <location>
        <begin position="23"/>
        <end position="90"/>
    </location>
</feature>
<evidence type="ECO:0000256" key="1">
    <source>
        <dbReference type="SAM" id="MobiDB-lite"/>
    </source>
</evidence>
<dbReference type="Gene3D" id="3.30.710.10">
    <property type="entry name" value="Potassium Channel Kv1.1, Chain A"/>
    <property type="match status" value="2"/>
</dbReference>
<reference evidence="3 4" key="1">
    <citation type="journal article" date="2013" name="PLoS Genet.">
        <title>Comparative genome structure, secondary metabolite, and effector coding capacity across Cochliobolus pathogens.</title>
        <authorList>
            <person name="Condon B.J."/>
            <person name="Leng Y."/>
            <person name="Wu D."/>
            <person name="Bushley K.E."/>
            <person name="Ohm R.A."/>
            <person name="Otillar R."/>
            <person name="Martin J."/>
            <person name="Schackwitz W."/>
            <person name="Grimwood J."/>
            <person name="MohdZainudin N."/>
            <person name="Xue C."/>
            <person name="Wang R."/>
            <person name="Manning V.A."/>
            <person name="Dhillon B."/>
            <person name="Tu Z.J."/>
            <person name="Steffenson B.J."/>
            <person name="Salamov A."/>
            <person name="Sun H."/>
            <person name="Lowry S."/>
            <person name="LaButti K."/>
            <person name="Han J."/>
            <person name="Copeland A."/>
            <person name="Lindquist E."/>
            <person name="Barry K."/>
            <person name="Schmutz J."/>
            <person name="Baker S.E."/>
            <person name="Ciuffetti L.M."/>
            <person name="Grigoriev I.V."/>
            <person name="Zhong S."/>
            <person name="Turgeon B.G."/>
        </authorList>
    </citation>
    <scope>NUCLEOTIDE SEQUENCE [LARGE SCALE GENOMIC DNA]</scope>
    <source>
        <strain evidence="3 4">ATCC 44560</strain>
    </source>
</reference>
<evidence type="ECO:0000313" key="3">
    <source>
        <dbReference type="EMBL" id="EUC41591.1"/>
    </source>
</evidence>
<feature type="domain" description="BTB" evidence="2">
    <location>
        <begin position="282"/>
        <end position="349"/>
    </location>
</feature>
<feature type="region of interest" description="Disordered" evidence="1">
    <location>
        <begin position="347"/>
        <end position="371"/>
    </location>
</feature>
<evidence type="ECO:0000313" key="4">
    <source>
        <dbReference type="Proteomes" id="UP000054032"/>
    </source>
</evidence>
<dbReference type="AlphaFoldDB" id="W6ZCX2"/>
<dbReference type="GeneID" id="19123843"/>
<dbReference type="Proteomes" id="UP000054032">
    <property type="component" value="Unassembled WGS sequence"/>
</dbReference>
<dbReference type="KEGG" id="bor:COCMIDRAFT_40241"/>
<keyword evidence="4" id="KW-1185">Reference proteome</keyword>
<dbReference type="EMBL" id="KI964095">
    <property type="protein sequence ID" value="EUC41591.1"/>
    <property type="molecule type" value="Genomic_DNA"/>
</dbReference>
<gene>
    <name evidence="3" type="ORF">COCMIDRAFT_40241</name>
</gene>
<dbReference type="InterPro" id="IPR000210">
    <property type="entry name" value="BTB/POZ_dom"/>
</dbReference>
<protein>
    <recommendedName>
        <fullName evidence="2">BTB domain-containing protein</fullName>
    </recommendedName>
</protein>
<dbReference type="SMART" id="SM00225">
    <property type="entry name" value="BTB"/>
    <property type="match status" value="2"/>
</dbReference>
<dbReference type="PANTHER" id="PTHR47843:SF5">
    <property type="entry name" value="BTB_POZ DOMAIN PROTEIN"/>
    <property type="match status" value="1"/>
</dbReference>
<organism evidence="3 4">
    <name type="scientific">Bipolaris oryzae ATCC 44560</name>
    <dbReference type="NCBI Taxonomy" id="930090"/>
    <lineage>
        <taxon>Eukaryota</taxon>
        <taxon>Fungi</taxon>
        <taxon>Dikarya</taxon>
        <taxon>Ascomycota</taxon>
        <taxon>Pezizomycotina</taxon>
        <taxon>Dothideomycetes</taxon>
        <taxon>Pleosporomycetidae</taxon>
        <taxon>Pleosporales</taxon>
        <taxon>Pleosporineae</taxon>
        <taxon>Pleosporaceae</taxon>
        <taxon>Bipolaris</taxon>
    </lineage>
</organism>
<proteinExistence type="predicted"/>
<name>W6ZCX2_COCMI</name>
<sequence>MAETLQPYVLAAVKRCLDSGEYSDLTITCGSDVHKVHKMIVCTQSDFLAAAIRFGGKESKQANINLPDDEPAIVKLAVHYIYTGDYICDSQEPINLSSPLTSGEKPSRNEEGESYTYDFPHSCSDRGRRKQCLPLCPHHQCGAGYCDNECFDFLCRSCEDGDYNARSNPKHLAEDLLVHTKAYEIADKYNIAGLKELSKAKFKKGCEKYWYTNPFRVAAKYAFSTTLEEDKGLRDIVIDTVAQHTILIREPQIQVLMKEFGDLALGVLLKKADHSLTSGLSSDLTITCGPDSHAVHQQIICPRAEFFARALKFGGQETSTSEINLPEDDPAIIKLLLQYLYEGDYHLPSSPSSPSPPVLTTRTKKRPTHTPAGLPYTYDFPHTCHPPLTPHTLCPHHTCTYTRSSSQPTPCNYTCTSFTCPLCTSPPPAPAPYAGSPADLITHAELYAVADKYQVPSLKPLIVKRFSHACARFWGEPEFVDAARCVFQSTPERDGGLRRVVLKTLFEHLGVLIRSEGVARLVREEAEVAVGVLRLCGGICFSMQKRRKRRKKKKKKKKRSR</sequence>
<dbReference type="PANTHER" id="PTHR47843">
    <property type="entry name" value="BTB DOMAIN-CONTAINING PROTEIN-RELATED"/>
    <property type="match status" value="1"/>
</dbReference>